<evidence type="ECO:0000256" key="3">
    <source>
        <dbReference type="ARBA" id="ARBA00022821"/>
    </source>
</evidence>
<organism evidence="7 8">
    <name type="scientific">Gossypium raimondii</name>
    <name type="common">Peruvian cotton</name>
    <name type="synonym">Gossypium klotzschianum subsp. raimondii</name>
    <dbReference type="NCBI Taxonomy" id="29730"/>
    <lineage>
        <taxon>Eukaryota</taxon>
        <taxon>Viridiplantae</taxon>
        <taxon>Streptophyta</taxon>
        <taxon>Embryophyta</taxon>
        <taxon>Tracheophyta</taxon>
        <taxon>Spermatophyta</taxon>
        <taxon>Magnoliopsida</taxon>
        <taxon>eudicotyledons</taxon>
        <taxon>Gunneridae</taxon>
        <taxon>Pentapetalae</taxon>
        <taxon>rosids</taxon>
        <taxon>malvids</taxon>
        <taxon>Malvales</taxon>
        <taxon>Malvaceae</taxon>
        <taxon>Malvoideae</taxon>
        <taxon>Gossypium</taxon>
    </lineage>
</organism>
<dbReference type="SUPFAM" id="SSF52540">
    <property type="entry name" value="P-loop containing nucleoside triphosphate hydrolases"/>
    <property type="match status" value="1"/>
</dbReference>
<dbReference type="InterPro" id="IPR003593">
    <property type="entry name" value="AAA+_ATPase"/>
</dbReference>
<dbReference type="PANTHER" id="PTHR33463">
    <property type="entry name" value="NB-ARC DOMAIN-CONTAINING PROTEIN-RELATED"/>
    <property type="match status" value="1"/>
</dbReference>
<dbReference type="Pfam" id="PF00931">
    <property type="entry name" value="NB-ARC"/>
    <property type="match status" value="1"/>
</dbReference>
<protein>
    <recommendedName>
        <fullName evidence="6">AAA+ ATPase domain-containing protein</fullName>
    </recommendedName>
</protein>
<sequence length="2196" mass="251697">MEVITGTASNLVPGVVGYVFQKIRRNFSYVYRYRRMVSGFEKKVETLKDKRDRVLLDVDAARKNDENIYPEVNSWLAKADKMIDLELKEVKDLEDEAKNKCFIGLCPNFKARYQLSKKAEEDAGAVDELLQQDGLDIVSYRDVPQPVVVVPPKDFDDLDSRKLVFNKIMEAVKDPNLNIIGVYGMPGVGKTTLVKEVSRQVKEDKLFDSVVMAVVTHTPDIKKIQDQIADTLGLTFKEQSISGRASRLCQRLKKEKKIFVVLDDIWAKLDLMEVGIPFGDEHQGCTMLLTSRDLNVLSKDMNAKMRYSIGVLEHEEAWEFFKKIAGDGVESSDLLPIATEVAKKCGGLPIAIRTLATSLRNEPPFVWEDALRQLNRPSSSNFIEVSAAAYSSIEWSYDRLQSEEHKQIFLLCSLLGHNVFFEVLLVCAMGLGLFRGVNTVEETRNRLLTVVSRLKASCLLLDGYNNLHVDMHDLICDVAMSIAANHVFVLRDEDVLNDWPDDEAMKEFDKILLDCPSINKLPDQLKCPKLTFLGMGSKDPLMEIPENFFKEMKNLQVLILSDMNLSSLPSSISLLPNLRTLGLVECALGDIALIGELKNLEILSFDGSDIEMLPEEIGQLNKLKWLDLTNCSKLKRIPPGVFCKLSRLEELYVDDSFVGWGVEGNFSQESNCSVAELNALSCLTTLEIHFPNAKIIPKGFSFEKLRRYIIFIGEGSDWDWDWGWVREYSRTLKLSLQTSIRFLNNGVKVLLKKAENLYIDEVKGVEILLHESEVGDYFQQLKNLHIQNGAMIQYILKENGDDHKIEFQLETLTLQDLPKLISFCSENEGSTSISPQGTTLFNQKTLFPKLKDLVLRSISSERIWHPQAFCSTRNLTKLIIKGCTNLKYVLSDSMVEYLQQLEYLEISECKCIQEITSKENKIKEAFRNMYLICFPRLNSLRLKRLEKLIGFCHEDYTVEFPTLKILEIESCPKLQGFIHNSKSKEIPIDAVFFNNKVDFPNLEKITISHLRNAKRIWYNQLHTSSFSMLKELTVKDCDALLNIFPPFLLGVFQRLEKLIVIDCASLEEVFQFQVQGLDTEETDVVASQLREVNLFRLPSLKHVWTKYHKGNISFESLRQVCIRECWSLKTLFPYSIAKGLQRLEGLTISRCGVEEIVSKNDEGSDKQEIWFAFNQLSFLMLWHLPYLTCVYPGIHRTTWSALKKLKMAGCWRIKIFGHEESQIQNSLFLIEKVIPQLEEVSFTGDCIKMISDGQYESDLFCNIKFLRISSYSDVSVVFLISFLRRFYNLERLELGSCSFKELASFENDACEDQDMIITIPKVKKLRLDLVNNIRHLWKQDSPLGHICASLECLELWNCGNLINAGLDLSFSENLTTLDVFKCHEMLELITSSKARSMTCLVTMRIRECERMREVVASDGDETSYEIVFRALKCLELHCLQSLTSFCSRKFALRFPSLEQVTLSQCPRMKNFSQGVLTTPKLQKVQLTQTDFTGRWAGDFNATVEQLYQEQVGYRGLKHLKFSEFPELVNIWSRNPQEMLDFTTLEFLEFCDSNNLRYIFNFSMAFGLGQLRQMEIKRCGNLEQVIKEEGPITMVEEAIPDSSNIISIFPRLRSIIVESCPDMTSFYMGSKGLECPCLVEIQVADCSNMTTFVSTFSRDEDKEVIIGDEVDKVATLFSDKLEKLTISHLRNVKRMWYKQLCSKSFSNLKELEVKHCDSLLNIFPHFFLGVFQRLEILRVTDCASLEEVFQLQLQIQMLDIEEACIVTSKLRQVGLFRLPKLKHVWNKDPNENISFENLREVHVQECWSLKTLFPISMAKDFQQLESLIVDSCGVEEIVSKSFEESDQHEMLFEFNQLSFLALWTLPNLVCFYPGMHNITCPMLKRLTTSWPTKTKMFGNVVSQLLPVGKIIPQLEHISLTADDIAMITDGQFAIDLFSHIKVLQITEYIKDSVVVPFHFFRRFSNLQKLKMVGCNFKEFSPYEGDVGEERDVVTMLPRIKKLTLQGVDNMAHLWKQGSPFHHICANLETLKVSECDSVISLSCASSSFQNLTTLDVWNCKEMVELITSSKAQCLEQLVTLKIGGCEMMREVIASDGDEATHHEIIFKELKYLELYDLQNLKSFCSGNYTLKFPSLDEVDVSFCPAMENFCNGALSTPKLQEVETERGVRRCWDLNATIEQLNKEECEPFEETDEDSL</sequence>
<accession>A0A0D2T5K3</accession>
<dbReference type="InterPro" id="IPR032675">
    <property type="entry name" value="LRR_dom_sf"/>
</dbReference>
<dbReference type="InterPro" id="IPR027417">
    <property type="entry name" value="P-loop_NTPase"/>
</dbReference>
<dbReference type="InterPro" id="IPR002182">
    <property type="entry name" value="NB-ARC"/>
</dbReference>
<evidence type="ECO:0000313" key="8">
    <source>
        <dbReference type="Proteomes" id="UP000032304"/>
    </source>
</evidence>
<reference evidence="7 8" key="1">
    <citation type="journal article" date="2012" name="Nature">
        <title>Repeated polyploidization of Gossypium genomes and the evolution of spinnable cotton fibres.</title>
        <authorList>
            <person name="Paterson A.H."/>
            <person name="Wendel J.F."/>
            <person name="Gundlach H."/>
            <person name="Guo H."/>
            <person name="Jenkins J."/>
            <person name="Jin D."/>
            <person name="Llewellyn D."/>
            <person name="Showmaker K.C."/>
            <person name="Shu S."/>
            <person name="Udall J."/>
            <person name="Yoo M.J."/>
            <person name="Byers R."/>
            <person name="Chen W."/>
            <person name="Doron-Faigenboim A."/>
            <person name="Duke M.V."/>
            <person name="Gong L."/>
            <person name="Grimwood J."/>
            <person name="Grover C."/>
            <person name="Grupp K."/>
            <person name="Hu G."/>
            <person name="Lee T.H."/>
            <person name="Li J."/>
            <person name="Lin L."/>
            <person name="Liu T."/>
            <person name="Marler B.S."/>
            <person name="Page J.T."/>
            <person name="Roberts A.W."/>
            <person name="Romanel E."/>
            <person name="Sanders W.S."/>
            <person name="Szadkowski E."/>
            <person name="Tan X."/>
            <person name="Tang H."/>
            <person name="Xu C."/>
            <person name="Wang J."/>
            <person name="Wang Z."/>
            <person name="Zhang D."/>
            <person name="Zhang L."/>
            <person name="Ashrafi H."/>
            <person name="Bedon F."/>
            <person name="Bowers J.E."/>
            <person name="Brubaker C.L."/>
            <person name="Chee P.W."/>
            <person name="Das S."/>
            <person name="Gingle A.R."/>
            <person name="Haigler C.H."/>
            <person name="Harker D."/>
            <person name="Hoffmann L.V."/>
            <person name="Hovav R."/>
            <person name="Jones D.C."/>
            <person name="Lemke C."/>
            <person name="Mansoor S."/>
            <person name="ur Rahman M."/>
            <person name="Rainville L.N."/>
            <person name="Rambani A."/>
            <person name="Reddy U.K."/>
            <person name="Rong J.K."/>
            <person name="Saranga Y."/>
            <person name="Scheffler B.E."/>
            <person name="Scheffler J.A."/>
            <person name="Stelly D.M."/>
            <person name="Triplett B.A."/>
            <person name="Van Deynze A."/>
            <person name="Vaslin M.F."/>
            <person name="Waghmare V.N."/>
            <person name="Walford S.A."/>
            <person name="Wright R.J."/>
            <person name="Zaki E.A."/>
            <person name="Zhang T."/>
            <person name="Dennis E.S."/>
            <person name="Mayer K.F."/>
            <person name="Peterson D.G."/>
            <person name="Rokhsar D.S."/>
            <person name="Wang X."/>
            <person name="Schmutz J."/>
        </authorList>
    </citation>
    <scope>NUCLEOTIDE SEQUENCE [LARGE SCALE GENOMIC DNA]</scope>
</reference>
<dbReference type="InterPro" id="IPR050905">
    <property type="entry name" value="Plant_NBS-LRR"/>
</dbReference>
<keyword evidence="3" id="KW-0611">Plant defense</keyword>
<dbReference type="SMART" id="SM00382">
    <property type="entry name" value="AAA"/>
    <property type="match status" value="1"/>
</dbReference>
<keyword evidence="5" id="KW-0175">Coiled coil</keyword>
<dbReference type="Gene3D" id="1.10.8.430">
    <property type="entry name" value="Helical domain of apoptotic protease-activating factors"/>
    <property type="match status" value="1"/>
</dbReference>
<dbReference type="EMBL" id="CM001746">
    <property type="protein sequence ID" value="KJB38900.1"/>
    <property type="molecule type" value="Genomic_DNA"/>
</dbReference>
<dbReference type="InterPro" id="IPR001611">
    <property type="entry name" value="Leu-rich_rpt"/>
</dbReference>
<comment type="similarity">
    <text evidence="1">Belongs to the disease resistance NB-LRR family.</text>
</comment>
<proteinExistence type="inferred from homology"/>
<dbReference type="FunFam" id="3.40.50.300:FF:001091">
    <property type="entry name" value="Probable disease resistance protein At1g61300"/>
    <property type="match status" value="1"/>
</dbReference>
<keyword evidence="4" id="KW-0067">ATP-binding</keyword>
<dbReference type="SUPFAM" id="SSF52058">
    <property type="entry name" value="L domain-like"/>
    <property type="match status" value="2"/>
</dbReference>
<gene>
    <name evidence="7" type="ORF">B456_007G3563001</name>
</gene>
<evidence type="ECO:0000256" key="4">
    <source>
        <dbReference type="ARBA" id="ARBA00022840"/>
    </source>
</evidence>
<dbReference type="Proteomes" id="UP000032304">
    <property type="component" value="Chromosome 7"/>
</dbReference>
<keyword evidence="8" id="KW-1185">Reference proteome</keyword>
<dbReference type="GO" id="GO:0043531">
    <property type="term" value="F:ADP binding"/>
    <property type="evidence" value="ECO:0007669"/>
    <property type="project" value="InterPro"/>
</dbReference>
<evidence type="ECO:0000256" key="1">
    <source>
        <dbReference type="ARBA" id="ARBA00008894"/>
    </source>
</evidence>
<dbReference type="Gramene" id="KJB38900">
    <property type="protein sequence ID" value="KJB38900"/>
    <property type="gene ID" value="B456_007G3563001"/>
</dbReference>
<dbReference type="GO" id="GO:0006952">
    <property type="term" value="P:defense response"/>
    <property type="evidence" value="ECO:0007669"/>
    <property type="project" value="UniProtKB-KW"/>
</dbReference>
<dbReference type="SUPFAM" id="SSF52047">
    <property type="entry name" value="RNI-like"/>
    <property type="match status" value="3"/>
</dbReference>
<evidence type="ECO:0000256" key="5">
    <source>
        <dbReference type="SAM" id="Coils"/>
    </source>
</evidence>
<name>A0A0D2T5K3_GOSRA</name>
<evidence type="ECO:0000256" key="2">
    <source>
        <dbReference type="ARBA" id="ARBA00022741"/>
    </source>
</evidence>
<dbReference type="InterPro" id="IPR057135">
    <property type="entry name" value="At4g27190-like_LRR"/>
</dbReference>
<dbReference type="Gene3D" id="3.40.50.300">
    <property type="entry name" value="P-loop containing nucleotide triphosphate hydrolases"/>
    <property type="match status" value="1"/>
</dbReference>
<evidence type="ECO:0000259" key="6">
    <source>
        <dbReference type="SMART" id="SM00382"/>
    </source>
</evidence>
<dbReference type="PANTHER" id="PTHR33463:SF192">
    <property type="entry name" value="DISEASE RESISTANCE PROTEIN RPS2-LIKE"/>
    <property type="match status" value="1"/>
</dbReference>
<dbReference type="Pfam" id="PF23247">
    <property type="entry name" value="LRR_RPS2"/>
    <property type="match status" value="8"/>
</dbReference>
<dbReference type="PRINTS" id="PR00364">
    <property type="entry name" value="DISEASERSIST"/>
</dbReference>
<dbReference type="PROSITE" id="PS51450">
    <property type="entry name" value="LRR"/>
    <property type="match status" value="1"/>
</dbReference>
<dbReference type="GO" id="GO:0005524">
    <property type="term" value="F:ATP binding"/>
    <property type="evidence" value="ECO:0007669"/>
    <property type="project" value="UniProtKB-KW"/>
</dbReference>
<feature type="domain" description="AAA+ ATPase" evidence="6">
    <location>
        <begin position="176"/>
        <end position="315"/>
    </location>
</feature>
<dbReference type="InterPro" id="IPR042197">
    <property type="entry name" value="Apaf_helical"/>
</dbReference>
<dbReference type="Gene3D" id="3.80.10.10">
    <property type="entry name" value="Ribonuclease Inhibitor"/>
    <property type="match status" value="7"/>
</dbReference>
<keyword evidence="2" id="KW-0547">Nucleotide-binding</keyword>
<feature type="coiled-coil region" evidence="5">
    <location>
        <begin position="44"/>
        <end position="96"/>
    </location>
</feature>
<evidence type="ECO:0000313" key="7">
    <source>
        <dbReference type="EMBL" id="KJB38900.1"/>
    </source>
</evidence>